<feature type="domain" description="Reverse transcriptase" evidence="3">
    <location>
        <begin position="1"/>
        <end position="141"/>
    </location>
</feature>
<reference evidence="4 5" key="1">
    <citation type="journal article" date="2024" name="Proc. Natl. Acad. Sci. U.S.A.">
        <title>The genetic regulatory architecture and epigenomic basis for age-related changes in rattlesnake venom.</title>
        <authorList>
            <person name="Hogan M.P."/>
            <person name="Holding M.L."/>
            <person name="Nystrom G.S."/>
            <person name="Colston T.J."/>
            <person name="Bartlett D.A."/>
            <person name="Mason A.J."/>
            <person name="Ellsworth S.A."/>
            <person name="Rautsaw R.M."/>
            <person name="Lawrence K.C."/>
            <person name="Strickland J.L."/>
            <person name="He B."/>
            <person name="Fraser P."/>
            <person name="Margres M.J."/>
            <person name="Gilbert D.M."/>
            <person name="Gibbs H.L."/>
            <person name="Parkinson C.L."/>
            <person name="Rokyta D.R."/>
        </authorList>
    </citation>
    <scope>NUCLEOTIDE SEQUENCE [LARGE SCALE GENOMIC DNA]</scope>
    <source>
        <strain evidence="4">DRR0105</strain>
    </source>
</reference>
<keyword evidence="5" id="KW-1185">Reference proteome</keyword>
<name>A0AAW1BK81_CROAD</name>
<evidence type="ECO:0000256" key="1">
    <source>
        <dbReference type="ARBA" id="ARBA00010879"/>
    </source>
</evidence>
<evidence type="ECO:0000313" key="4">
    <source>
        <dbReference type="EMBL" id="KAK9401817.1"/>
    </source>
</evidence>
<dbReference type="PANTHER" id="PTHR24559">
    <property type="entry name" value="TRANSPOSON TY3-I GAG-POL POLYPROTEIN"/>
    <property type="match status" value="1"/>
</dbReference>
<protein>
    <recommendedName>
        <fullName evidence="2">ribonuclease H</fullName>
        <ecNumber evidence="2">3.1.26.4</ecNumber>
    </recommendedName>
</protein>
<comment type="caution">
    <text evidence="4">The sequence shown here is derived from an EMBL/GenBank/DDBJ whole genome shotgun (WGS) entry which is preliminary data.</text>
</comment>
<dbReference type="Gene3D" id="3.30.70.270">
    <property type="match status" value="1"/>
</dbReference>
<gene>
    <name evidence="4" type="ORF">NXF25_010173</name>
</gene>
<organism evidence="4 5">
    <name type="scientific">Crotalus adamanteus</name>
    <name type="common">Eastern diamondback rattlesnake</name>
    <dbReference type="NCBI Taxonomy" id="8729"/>
    <lineage>
        <taxon>Eukaryota</taxon>
        <taxon>Metazoa</taxon>
        <taxon>Chordata</taxon>
        <taxon>Craniata</taxon>
        <taxon>Vertebrata</taxon>
        <taxon>Euteleostomi</taxon>
        <taxon>Lepidosauria</taxon>
        <taxon>Squamata</taxon>
        <taxon>Bifurcata</taxon>
        <taxon>Unidentata</taxon>
        <taxon>Episquamata</taxon>
        <taxon>Toxicofera</taxon>
        <taxon>Serpentes</taxon>
        <taxon>Colubroidea</taxon>
        <taxon>Viperidae</taxon>
        <taxon>Crotalinae</taxon>
        <taxon>Crotalus</taxon>
    </lineage>
</organism>
<dbReference type="InterPro" id="IPR053134">
    <property type="entry name" value="RNA-dir_DNA_polymerase"/>
</dbReference>
<evidence type="ECO:0000259" key="3">
    <source>
        <dbReference type="PROSITE" id="PS50878"/>
    </source>
</evidence>
<dbReference type="SUPFAM" id="SSF56672">
    <property type="entry name" value="DNA/RNA polymerases"/>
    <property type="match status" value="1"/>
</dbReference>
<dbReference type="GO" id="GO:0004523">
    <property type="term" value="F:RNA-DNA hybrid ribonuclease activity"/>
    <property type="evidence" value="ECO:0007669"/>
    <property type="project" value="UniProtKB-EC"/>
</dbReference>
<dbReference type="InterPro" id="IPR043128">
    <property type="entry name" value="Rev_trsase/Diguanyl_cyclase"/>
</dbReference>
<dbReference type="PROSITE" id="PS50878">
    <property type="entry name" value="RT_POL"/>
    <property type="match status" value="1"/>
</dbReference>
<dbReference type="InterPro" id="IPR043502">
    <property type="entry name" value="DNA/RNA_pol_sf"/>
</dbReference>
<accession>A0AAW1BK81</accession>
<dbReference type="Gene3D" id="3.10.10.10">
    <property type="entry name" value="HIV Type 1 Reverse Transcriptase, subunit A, domain 1"/>
    <property type="match status" value="1"/>
</dbReference>
<dbReference type="AlphaFoldDB" id="A0AAW1BK81"/>
<evidence type="ECO:0000256" key="2">
    <source>
        <dbReference type="ARBA" id="ARBA00012180"/>
    </source>
</evidence>
<sequence length="168" mass="19266">MIPDQYTTPRIEDALQCLSGAKWFSVLALRSGYHQIPMHPEDREKTMFICTLGFYEFNRLPQGLSGAPVTFQRLMERTVEDMKLIEVLVYLDDIIVFGETLEQHEEHLKKVLTSFHEEGLKLSLEKCQFYQPSVTYLGYVVLADGVAMDPAKLEAVVSWPRPQNVAEL</sequence>
<dbReference type="PANTHER" id="PTHR24559:SF435">
    <property type="entry name" value="RIBONUCLEASE H"/>
    <property type="match status" value="1"/>
</dbReference>
<evidence type="ECO:0000313" key="5">
    <source>
        <dbReference type="Proteomes" id="UP001474421"/>
    </source>
</evidence>
<dbReference type="Pfam" id="PF00078">
    <property type="entry name" value="RVT_1"/>
    <property type="match status" value="1"/>
</dbReference>
<comment type="similarity">
    <text evidence="1">Belongs to the beta type-B retroviral polymerase family. HERV class-II K(HML-2) pol subfamily.</text>
</comment>
<dbReference type="Proteomes" id="UP001474421">
    <property type="component" value="Unassembled WGS sequence"/>
</dbReference>
<dbReference type="EMBL" id="JAOTOJ010000004">
    <property type="protein sequence ID" value="KAK9401817.1"/>
    <property type="molecule type" value="Genomic_DNA"/>
</dbReference>
<dbReference type="EC" id="3.1.26.4" evidence="2"/>
<proteinExistence type="inferred from homology"/>
<dbReference type="CDD" id="cd01647">
    <property type="entry name" value="RT_LTR"/>
    <property type="match status" value="1"/>
</dbReference>
<dbReference type="InterPro" id="IPR000477">
    <property type="entry name" value="RT_dom"/>
</dbReference>